<dbReference type="Pfam" id="PF07714">
    <property type="entry name" value="PK_Tyr_Ser-Thr"/>
    <property type="match status" value="1"/>
</dbReference>
<dbReference type="GO" id="GO:0005524">
    <property type="term" value="F:ATP binding"/>
    <property type="evidence" value="ECO:0007669"/>
    <property type="project" value="InterPro"/>
</dbReference>
<dbReference type="SMART" id="SM00220">
    <property type="entry name" value="S_TKc"/>
    <property type="match status" value="1"/>
</dbReference>
<comment type="caution">
    <text evidence="2">The sequence shown here is derived from an EMBL/GenBank/DDBJ whole genome shotgun (WGS) entry which is preliminary data.</text>
</comment>
<dbReference type="InterPro" id="IPR008271">
    <property type="entry name" value="Ser/Thr_kinase_AS"/>
</dbReference>
<organism evidence="2 3">
    <name type="scientific">Mycena rosella</name>
    <name type="common">Pink bonnet</name>
    <name type="synonym">Agaricus rosellus</name>
    <dbReference type="NCBI Taxonomy" id="1033263"/>
    <lineage>
        <taxon>Eukaryota</taxon>
        <taxon>Fungi</taxon>
        <taxon>Dikarya</taxon>
        <taxon>Basidiomycota</taxon>
        <taxon>Agaricomycotina</taxon>
        <taxon>Agaricomycetes</taxon>
        <taxon>Agaricomycetidae</taxon>
        <taxon>Agaricales</taxon>
        <taxon>Marasmiineae</taxon>
        <taxon>Mycenaceae</taxon>
        <taxon>Mycena</taxon>
    </lineage>
</organism>
<dbReference type="InterPro" id="IPR000719">
    <property type="entry name" value="Prot_kinase_dom"/>
</dbReference>
<dbReference type="InterPro" id="IPR001245">
    <property type="entry name" value="Ser-Thr/Tyr_kinase_cat_dom"/>
</dbReference>
<dbReference type="PROSITE" id="PS00108">
    <property type="entry name" value="PROTEIN_KINASE_ST"/>
    <property type="match status" value="1"/>
</dbReference>
<dbReference type="GO" id="GO:0004674">
    <property type="term" value="F:protein serine/threonine kinase activity"/>
    <property type="evidence" value="ECO:0007669"/>
    <property type="project" value="TreeGrafter"/>
</dbReference>
<keyword evidence="2" id="KW-0808">Transferase</keyword>
<dbReference type="AlphaFoldDB" id="A0AAD7BSX7"/>
<reference evidence="2" key="1">
    <citation type="submission" date="2023-03" db="EMBL/GenBank/DDBJ databases">
        <title>Massive genome expansion in bonnet fungi (Mycena s.s.) driven by repeated elements and novel gene families across ecological guilds.</title>
        <authorList>
            <consortium name="Lawrence Berkeley National Laboratory"/>
            <person name="Harder C.B."/>
            <person name="Miyauchi S."/>
            <person name="Viragh M."/>
            <person name="Kuo A."/>
            <person name="Thoen E."/>
            <person name="Andreopoulos B."/>
            <person name="Lu D."/>
            <person name="Skrede I."/>
            <person name="Drula E."/>
            <person name="Henrissat B."/>
            <person name="Morin E."/>
            <person name="Kohler A."/>
            <person name="Barry K."/>
            <person name="LaButti K."/>
            <person name="Morin E."/>
            <person name="Salamov A."/>
            <person name="Lipzen A."/>
            <person name="Mereny Z."/>
            <person name="Hegedus B."/>
            <person name="Baldrian P."/>
            <person name="Stursova M."/>
            <person name="Weitz H."/>
            <person name="Taylor A."/>
            <person name="Grigoriev I.V."/>
            <person name="Nagy L.G."/>
            <person name="Martin F."/>
            <person name="Kauserud H."/>
        </authorList>
    </citation>
    <scope>NUCLEOTIDE SEQUENCE</scope>
    <source>
        <strain evidence="2">CBHHK067</strain>
    </source>
</reference>
<keyword evidence="2" id="KW-0418">Kinase</keyword>
<keyword evidence="3" id="KW-1185">Reference proteome</keyword>
<dbReference type="Proteomes" id="UP001221757">
    <property type="component" value="Unassembled WGS sequence"/>
</dbReference>
<feature type="domain" description="Protein kinase" evidence="1">
    <location>
        <begin position="75"/>
        <end position="342"/>
    </location>
</feature>
<name>A0AAD7BSX7_MYCRO</name>
<evidence type="ECO:0000259" key="1">
    <source>
        <dbReference type="PROSITE" id="PS50011"/>
    </source>
</evidence>
<dbReference type="SUPFAM" id="SSF56112">
    <property type="entry name" value="Protein kinase-like (PK-like)"/>
    <property type="match status" value="1"/>
</dbReference>
<evidence type="ECO:0000313" key="2">
    <source>
        <dbReference type="EMBL" id="KAJ7629612.1"/>
    </source>
</evidence>
<accession>A0AAD7BSX7</accession>
<evidence type="ECO:0000313" key="3">
    <source>
        <dbReference type="Proteomes" id="UP001221757"/>
    </source>
</evidence>
<dbReference type="InterPro" id="IPR051681">
    <property type="entry name" value="Ser/Thr_Kinases-Pseudokinases"/>
</dbReference>
<proteinExistence type="predicted"/>
<dbReference type="PROSITE" id="PS50011">
    <property type="entry name" value="PROTEIN_KINASE_DOM"/>
    <property type="match status" value="1"/>
</dbReference>
<dbReference type="PANTHER" id="PTHR44329">
    <property type="entry name" value="SERINE/THREONINE-PROTEIN KINASE TNNI3K-RELATED"/>
    <property type="match status" value="1"/>
</dbReference>
<dbReference type="Gene3D" id="1.10.510.10">
    <property type="entry name" value="Transferase(Phosphotransferase) domain 1"/>
    <property type="match status" value="1"/>
</dbReference>
<sequence length="384" mass="43576">MVERLDKLFHDEKEPYAKFLACRGPSAQRLLDLLQDFLDYDINLATMTRRRFFKALTRLSRNSKLHPRCFTLTGLEQGRLVAGGSFADVSKGSLRGHTVAVKMMRVFDESDVDSLLKAFGQEALIWRQLCHPNLLPFFGLYYYQTRLCLVSPWMENGHIRAFLKKESCDTDHLLSLILDIALGLEHLHDKDIVHGDLKGDNIFITPSRRACIADFGLSSIITPISSIQFTNSSKRTQGGTIRYQAPELHKGGHNDLCSDVYAFASVVYELLTGKPPFPELYMDAAVIQAVREGRRPLRPPSCSGTSLALDGLWSLIQNCWEERPTMRPTASQIVERLIGPDIQAKTTESTTDWDEQFTSRFRRHFMGERPPSVLEFDRMVFGDG</sequence>
<dbReference type="EMBL" id="JARKIE010000535">
    <property type="protein sequence ID" value="KAJ7629612.1"/>
    <property type="molecule type" value="Genomic_DNA"/>
</dbReference>
<dbReference type="InterPro" id="IPR011009">
    <property type="entry name" value="Kinase-like_dom_sf"/>
</dbReference>
<protein>
    <submittedName>
        <fullName evidence="2">Kinase-like domain-containing protein</fullName>
    </submittedName>
</protein>
<gene>
    <name evidence="2" type="ORF">B0H17DRAFT_1024135</name>
</gene>